<dbReference type="Proteomes" id="UP000298061">
    <property type="component" value="Unassembled WGS sequence"/>
</dbReference>
<dbReference type="AlphaFoldDB" id="A0A4Z0ABR4"/>
<dbReference type="EMBL" id="SFCI01000013">
    <property type="protein sequence ID" value="TFY83724.1"/>
    <property type="molecule type" value="Genomic_DNA"/>
</dbReference>
<evidence type="ECO:0000313" key="3">
    <source>
        <dbReference type="Proteomes" id="UP000298061"/>
    </source>
</evidence>
<feature type="non-terminal residue" evidence="2">
    <location>
        <position position="202"/>
    </location>
</feature>
<proteinExistence type="predicted"/>
<evidence type="ECO:0000313" key="2">
    <source>
        <dbReference type="EMBL" id="TFY83724.1"/>
    </source>
</evidence>
<accession>A0A4Z0ABR4</accession>
<comment type="caution">
    <text evidence="2">The sequence shown here is derived from an EMBL/GenBank/DDBJ whole genome shotgun (WGS) entry which is preliminary data.</text>
</comment>
<dbReference type="STRING" id="135208.A0A4Z0ABR4"/>
<keyword evidence="3" id="KW-1185">Reference proteome</keyword>
<feature type="region of interest" description="Disordered" evidence="1">
    <location>
        <begin position="99"/>
        <end position="153"/>
    </location>
</feature>
<name>A0A4Z0ABR4_9AGAM</name>
<reference evidence="2 3" key="1">
    <citation type="submission" date="2019-02" db="EMBL/GenBank/DDBJ databases">
        <title>Genome sequencing of the rare red list fungi Hericium alpestre (H. flagellum).</title>
        <authorList>
            <person name="Buettner E."/>
            <person name="Kellner H."/>
        </authorList>
    </citation>
    <scope>NUCLEOTIDE SEQUENCE [LARGE SCALE GENOMIC DNA]</scope>
    <source>
        <strain evidence="2 3">DSM 108284</strain>
    </source>
</reference>
<feature type="region of interest" description="Disordered" evidence="1">
    <location>
        <begin position="183"/>
        <end position="202"/>
    </location>
</feature>
<organism evidence="2 3">
    <name type="scientific">Hericium alpestre</name>
    <dbReference type="NCBI Taxonomy" id="135208"/>
    <lineage>
        <taxon>Eukaryota</taxon>
        <taxon>Fungi</taxon>
        <taxon>Dikarya</taxon>
        <taxon>Basidiomycota</taxon>
        <taxon>Agaricomycotina</taxon>
        <taxon>Agaricomycetes</taxon>
        <taxon>Russulales</taxon>
        <taxon>Hericiaceae</taxon>
        <taxon>Hericium</taxon>
    </lineage>
</organism>
<protein>
    <submittedName>
        <fullName evidence="2">Uncharacterized protein</fullName>
    </submittedName>
</protein>
<sequence>MAGRRRKFNIQNRTISALFSCSLDLLIDATDQMPKATKLGKTRAARRASLGKPRSRVSFIVGDNVTFCTALRSTWRDAVKGRTVGVFYDKTTNDFLLGFGYPPRPPKFKPTEPSQEDPNESDEDYEDYEEDAQDVDEAEPSTGPSRVSRPSRVAIGREAELDAAWKSKHRVFVRDKISNWFRNNGNNTDVSVGKMKATSVKN</sequence>
<feature type="compositionally biased region" description="Acidic residues" evidence="1">
    <location>
        <begin position="114"/>
        <end position="139"/>
    </location>
</feature>
<gene>
    <name evidence="2" type="ORF">EWM64_g286</name>
</gene>
<evidence type="ECO:0000256" key="1">
    <source>
        <dbReference type="SAM" id="MobiDB-lite"/>
    </source>
</evidence>